<dbReference type="InterPro" id="IPR001867">
    <property type="entry name" value="OmpR/PhoB-type_DNA-bd"/>
</dbReference>
<dbReference type="SMART" id="SM00862">
    <property type="entry name" value="Trans_reg_C"/>
    <property type="match status" value="1"/>
</dbReference>
<dbReference type="GO" id="GO:0000160">
    <property type="term" value="P:phosphorelay signal transduction system"/>
    <property type="evidence" value="ECO:0007669"/>
    <property type="project" value="InterPro"/>
</dbReference>
<dbReference type="Gene3D" id="1.10.10.10">
    <property type="entry name" value="Winged helix-like DNA-binding domain superfamily/Winged helix DNA-binding domain"/>
    <property type="match status" value="1"/>
</dbReference>
<dbReference type="SMART" id="SM01043">
    <property type="entry name" value="BTAD"/>
    <property type="match status" value="1"/>
</dbReference>
<name>A0A2P2CAF1_9ZZZZ</name>
<dbReference type="GO" id="GO:0003677">
    <property type="term" value="F:DNA binding"/>
    <property type="evidence" value="ECO:0007669"/>
    <property type="project" value="UniProtKB-KW"/>
</dbReference>
<proteinExistence type="inferred from homology"/>
<evidence type="ECO:0000256" key="1">
    <source>
        <dbReference type="ARBA" id="ARBA00005820"/>
    </source>
</evidence>
<dbReference type="PROSITE" id="PS51755">
    <property type="entry name" value="OMPR_PHOB"/>
    <property type="match status" value="1"/>
</dbReference>
<accession>A0A2P2CAF1</accession>
<dbReference type="InterPro" id="IPR036388">
    <property type="entry name" value="WH-like_DNA-bd_sf"/>
</dbReference>
<dbReference type="SUPFAM" id="SSF48452">
    <property type="entry name" value="TPR-like"/>
    <property type="match status" value="3"/>
</dbReference>
<dbReference type="EMBL" id="CZKA01000051">
    <property type="protein sequence ID" value="CUR58984.1"/>
    <property type="molecule type" value="Genomic_DNA"/>
</dbReference>
<dbReference type="InterPro" id="IPR051677">
    <property type="entry name" value="AfsR-DnrI-RedD_regulator"/>
</dbReference>
<keyword evidence="2" id="KW-0238">DNA-binding</keyword>
<dbReference type="Pfam" id="PF00486">
    <property type="entry name" value="Trans_reg_C"/>
    <property type="match status" value="1"/>
</dbReference>
<feature type="domain" description="OmpR/PhoB-type" evidence="3">
    <location>
        <begin position="443"/>
        <end position="549"/>
    </location>
</feature>
<dbReference type="SUPFAM" id="SSF46894">
    <property type="entry name" value="C-terminal effector domain of the bipartite response regulators"/>
    <property type="match status" value="1"/>
</dbReference>
<gene>
    <name evidence="4" type="ORF">NOCA2550033</name>
</gene>
<comment type="similarity">
    <text evidence="1">Belongs to the AfsR/DnrI/RedD regulatory family.</text>
</comment>
<evidence type="ECO:0000259" key="3">
    <source>
        <dbReference type="PROSITE" id="PS51755"/>
    </source>
</evidence>
<protein>
    <recommendedName>
        <fullName evidence="3">OmpR/PhoB-type domain-containing protein</fullName>
    </recommendedName>
</protein>
<evidence type="ECO:0000256" key="2">
    <source>
        <dbReference type="ARBA" id="ARBA00023125"/>
    </source>
</evidence>
<dbReference type="InterPro" id="IPR019734">
    <property type="entry name" value="TPR_rpt"/>
</dbReference>
<sequence length="696" mass="74990">MAQIDKRQPDWHACTASEIVEQAEQILGSGGAADLVRVLGDLPEPARCREVLLVQADAARMSGDTTLARRLFARVADLAPTDAALAWRRAALHYSQAEYAEAIAACEAIAPLAAEAAPALQVEESRRWAVLASARFMLGEGKAAARDAARALALGRAADDDRALATAHLAMALTATGARRENHLAAGLQAAGRAGDLVLEARVLLNQADSLLARADFTRAAEVGRRALETAERACPPGTLVCALNTVGEALVGLGRWDEARSCFERSLGVSRRCGLARTAGALHGLAEIERQCERSESSRAAYEEVVSLARDTGEQQVLVPALARLAALLGDGPEPTTRALRLAQEAEAIAEPEFAVLPAVVLGGLSLSTGEPESARSWARVAVERARSLQHQAPLAEALELSARVAAALGERDAASAALEEALEIWVRGGASVAAERVRRALAELDEAGIRIRVLGAFEVLVDGDPVPVAAWRSRQARLLLKLLVARRGRPWSRGELCELLWPDDDPKRTGHRLSVLISAVRAVLDPDKEGPTDQYVVADLAGLRLDCSRLEIDLETFLRDADRAAALAEARDEEGARRVLSELTETYRGEAFEDEPYEQWAQAVREEVRAVWLRSLRLTANLSGRRGDIDHAVTCLVRILSADGYDESTHRTLVKLLVRAGRHGEARRAHERWVQAMRAIEATPPPVLGVLISC</sequence>
<dbReference type="PANTHER" id="PTHR35807">
    <property type="entry name" value="TRANSCRIPTIONAL REGULATOR REDD-RELATED"/>
    <property type="match status" value="1"/>
</dbReference>
<dbReference type="Pfam" id="PF13424">
    <property type="entry name" value="TPR_12"/>
    <property type="match status" value="1"/>
</dbReference>
<evidence type="ECO:0000313" key="4">
    <source>
        <dbReference type="EMBL" id="CUR58984.1"/>
    </source>
</evidence>
<dbReference type="InterPro" id="IPR016032">
    <property type="entry name" value="Sig_transdc_resp-reg_C-effctor"/>
</dbReference>
<reference evidence="4" key="1">
    <citation type="submission" date="2015-08" db="EMBL/GenBank/DDBJ databases">
        <authorList>
            <person name="Babu N.S."/>
            <person name="Beckwith C.J."/>
            <person name="Beseler K.G."/>
            <person name="Brison A."/>
            <person name="Carone J.V."/>
            <person name="Caskin T.P."/>
            <person name="Diamond M."/>
            <person name="Durham M.E."/>
            <person name="Foxe J.M."/>
            <person name="Go M."/>
            <person name="Henderson B.A."/>
            <person name="Jones I.B."/>
            <person name="McGettigan J.A."/>
            <person name="Micheletti S.J."/>
            <person name="Nasrallah M.E."/>
            <person name="Ortiz D."/>
            <person name="Piller C.R."/>
            <person name="Privatt S.R."/>
            <person name="Schneider S.L."/>
            <person name="Sharp S."/>
            <person name="Smith T.C."/>
            <person name="Stanton J.D."/>
            <person name="Ullery H.E."/>
            <person name="Wilson R.J."/>
            <person name="Serrano M.G."/>
            <person name="Buck G."/>
            <person name="Lee V."/>
            <person name="Wang Y."/>
            <person name="Carvalho R."/>
            <person name="Voegtly L."/>
            <person name="Shi R."/>
            <person name="Duckworth R."/>
            <person name="Johnson A."/>
            <person name="Loviza R."/>
            <person name="Walstead R."/>
            <person name="Shah Z."/>
            <person name="Kiflezghi M."/>
            <person name="Wade K."/>
            <person name="Ball S.L."/>
            <person name="Bradley K.W."/>
            <person name="Asai D.J."/>
            <person name="Bowman C.A."/>
            <person name="Russell D.A."/>
            <person name="Pope W.H."/>
            <person name="Jacobs-Sera D."/>
            <person name="Hendrix R.W."/>
            <person name="Hatfull G.F."/>
        </authorList>
    </citation>
    <scope>NUCLEOTIDE SEQUENCE</scope>
</reference>
<organism evidence="4">
    <name type="scientific">metagenome</name>
    <dbReference type="NCBI Taxonomy" id="256318"/>
    <lineage>
        <taxon>unclassified sequences</taxon>
        <taxon>metagenomes</taxon>
    </lineage>
</organism>
<dbReference type="Gene3D" id="1.25.40.10">
    <property type="entry name" value="Tetratricopeptide repeat domain"/>
    <property type="match status" value="3"/>
</dbReference>
<dbReference type="SMART" id="SM00028">
    <property type="entry name" value="TPR"/>
    <property type="match status" value="7"/>
</dbReference>
<dbReference type="Pfam" id="PF03704">
    <property type="entry name" value="BTAD"/>
    <property type="match status" value="1"/>
</dbReference>
<dbReference type="GO" id="GO:0006355">
    <property type="term" value="P:regulation of DNA-templated transcription"/>
    <property type="evidence" value="ECO:0007669"/>
    <property type="project" value="InterPro"/>
</dbReference>
<dbReference type="InterPro" id="IPR011990">
    <property type="entry name" value="TPR-like_helical_dom_sf"/>
</dbReference>
<dbReference type="InterPro" id="IPR005158">
    <property type="entry name" value="BTAD"/>
</dbReference>
<dbReference type="AlphaFoldDB" id="A0A2P2CAF1"/>